<keyword evidence="2 5" id="KW-0812">Transmembrane</keyword>
<evidence type="ECO:0000256" key="4">
    <source>
        <dbReference type="ARBA" id="ARBA00023136"/>
    </source>
</evidence>
<dbReference type="InterPro" id="IPR036259">
    <property type="entry name" value="MFS_trans_sf"/>
</dbReference>
<evidence type="ECO:0000313" key="7">
    <source>
        <dbReference type="Proteomes" id="UP000504637"/>
    </source>
</evidence>
<dbReference type="PROSITE" id="PS50850">
    <property type="entry name" value="MFS"/>
    <property type="match status" value="1"/>
</dbReference>
<feature type="domain" description="Major facilitator superfamily (MFS) profile" evidence="6">
    <location>
        <begin position="19"/>
        <end position="458"/>
    </location>
</feature>
<evidence type="ECO:0000256" key="2">
    <source>
        <dbReference type="ARBA" id="ARBA00022692"/>
    </source>
</evidence>
<evidence type="ECO:0000256" key="1">
    <source>
        <dbReference type="ARBA" id="ARBA00004141"/>
    </source>
</evidence>
<feature type="transmembrane region" description="Helical" evidence="5">
    <location>
        <begin position="149"/>
        <end position="168"/>
    </location>
</feature>
<dbReference type="PANTHER" id="PTHR23502">
    <property type="entry name" value="MAJOR FACILITATOR SUPERFAMILY"/>
    <property type="match status" value="1"/>
</dbReference>
<feature type="transmembrane region" description="Helical" evidence="5">
    <location>
        <begin position="363"/>
        <end position="386"/>
    </location>
</feature>
<dbReference type="InterPro" id="IPR020846">
    <property type="entry name" value="MFS_dom"/>
</dbReference>
<evidence type="ECO:0000256" key="3">
    <source>
        <dbReference type="ARBA" id="ARBA00022989"/>
    </source>
</evidence>
<proteinExistence type="predicted"/>
<feature type="transmembrane region" description="Helical" evidence="5">
    <location>
        <begin position="299"/>
        <end position="318"/>
    </location>
</feature>
<feature type="transmembrane region" description="Helical" evidence="5">
    <location>
        <begin position="339"/>
        <end position="357"/>
    </location>
</feature>
<reference evidence="8" key="1">
    <citation type="submission" date="2020-01" db="EMBL/GenBank/DDBJ databases">
        <authorList>
            <consortium name="DOE Joint Genome Institute"/>
            <person name="Haridas S."/>
            <person name="Albert R."/>
            <person name="Binder M."/>
            <person name="Bloem J."/>
            <person name="Labutti K."/>
            <person name="Salamov A."/>
            <person name="Andreopoulos B."/>
            <person name="Baker S.E."/>
            <person name="Barry K."/>
            <person name="Bills G."/>
            <person name="Bluhm B.H."/>
            <person name="Cannon C."/>
            <person name="Castanera R."/>
            <person name="Culley D.E."/>
            <person name="Daum C."/>
            <person name="Ezra D."/>
            <person name="Gonzalez J.B."/>
            <person name="Henrissat B."/>
            <person name="Kuo A."/>
            <person name="Liang C."/>
            <person name="Lipzen A."/>
            <person name="Lutzoni F."/>
            <person name="Magnuson J."/>
            <person name="Mondo S."/>
            <person name="Nolan M."/>
            <person name="Ohm R."/>
            <person name="Pangilinan J."/>
            <person name="Park H.-J."/>
            <person name="Ramirez L."/>
            <person name="Alfaro M."/>
            <person name="Sun H."/>
            <person name="Tritt A."/>
            <person name="Yoshinaga Y."/>
            <person name="Zwiers L.-H."/>
            <person name="Turgeon B.G."/>
            <person name="Goodwin S.B."/>
            <person name="Spatafora J.W."/>
            <person name="Crous P.W."/>
            <person name="Grigoriev I.V."/>
        </authorList>
    </citation>
    <scope>NUCLEOTIDE SEQUENCE</scope>
    <source>
        <strain evidence="8">CBS 342.82</strain>
    </source>
</reference>
<evidence type="ECO:0000256" key="5">
    <source>
        <dbReference type="SAM" id="Phobius"/>
    </source>
</evidence>
<feature type="transmembrane region" description="Helical" evidence="5">
    <location>
        <begin position="180"/>
        <end position="199"/>
    </location>
</feature>
<feature type="transmembrane region" description="Helical" evidence="5">
    <location>
        <begin position="121"/>
        <end position="142"/>
    </location>
</feature>
<organism evidence="8">
    <name type="scientific">Dissoconium aciculare CBS 342.82</name>
    <dbReference type="NCBI Taxonomy" id="1314786"/>
    <lineage>
        <taxon>Eukaryota</taxon>
        <taxon>Fungi</taxon>
        <taxon>Dikarya</taxon>
        <taxon>Ascomycota</taxon>
        <taxon>Pezizomycotina</taxon>
        <taxon>Dothideomycetes</taxon>
        <taxon>Dothideomycetidae</taxon>
        <taxon>Mycosphaerellales</taxon>
        <taxon>Dissoconiaceae</taxon>
        <taxon>Dissoconium</taxon>
    </lineage>
</organism>
<keyword evidence="7" id="KW-1185">Reference proteome</keyword>
<dbReference type="OrthoDB" id="5410178at2759"/>
<feature type="transmembrane region" description="Helical" evidence="5">
    <location>
        <begin position="20"/>
        <end position="40"/>
    </location>
</feature>
<evidence type="ECO:0000313" key="8">
    <source>
        <dbReference type="RefSeq" id="XP_033462250.1"/>
    </source>
</evidence>
<dbReference type="PANTHER" id="PTHR23502:SF157">
    <property type="entry name" value="MAJOR FACILITATOR SUPERFAMILY (MFS) PROFILE DOMAIN-CONTAINING PROTEIN-RELATED"/>
    <property type="match status" value="1"/>
</dbReference>
<feature type="transmembrane region" description="Helical" evidence="5">
    <location>
        <begin position="60"/>
        <end position="79"/>
    </location>
</feature>
<reference evidence="8" key="3">
    <citation type="submission" date="2025-08" db="UniProtKB">
        <authorList>
            <consortium name="RefSeq"/>
        </authorList>
    </citation>
    <scope>IDENTIFICATION</scope>
    <source>
        <strain evidence="8">CBS 342.82</strain>
    </source>
</reference>
<dbReference type="RefSeq" id="XP_033462250.1">
    <property type="nucleotide sequence ID" value="XM_033601073.1"/>
</dbReference>
<dbReference type="Gene3D" id="1.20.1250.20">
    <property type="entry name" value="MFS general substrate transporter like domains"/>
    <property type="match status" value="1"/>
</dbReference>
<feature type="transmembrane region" description="Helical" evidence="5">
    <location>
        <begin position="91"/>
        <end position="109"/>
    </location>
</feature>
<feature type="transmembrane region" description="Helical" evidence="5">
    <location>
        <begin position="432"/>
        <end position="453"/>
    </location>
</feature>
<feature type="transmembrane region" description="Helical" evidence="5">
    <location>
        <begin position="398"/>
        <end position="420"/>
    </location>
</feature>
<evidence type="ECO:0000259" key="6">
    <source>
        <dbReference type="PROSITE" id="PS50850"/>
    </source>
</evidence>
<dbReference type="Pfam" id="PF07690">
    <property type="entry name" value="MFS_1"/>
    <property type="match status" value="1"/>
</dbReference>
<sequence>MISFGGNSHAIGDWPARKKAAIASSVLFFEFFTTVIATTGPAAAHYAQLEGLFTEYSSNVLLVCFAFAYPLGQAIGCLVIPPFSEAYGRRLYYTSSCGLLSLMYVISGVTSSLGGVFVGRIVSGFASAVPSVVVAGSIADLYNERERIWLVWLWNCFTIVSQVLGPVYGAWVGQSLGWRWIYFLPAILAGVMVPLFCIMPETRSSTAASGSASEELADNDSSLQRIDMEQNFQQVHPENNDHSWRAIVGRPCRLLFGEPLVFTSTILCSYSMGLIYMFTESVAIVYTAPGFDFTYPQSSLAFLAMAIGVVFSAVPRWVDVKRYAAEGDTATPELKLNGFLMGSPALAIGLWIFAWTIPPHVYTHWIVSMIGLFLMGFAATEISYTLQGYLTDAYTVHASSALSGLASVRAIVASVAPLIAQQMYRNLDNNSATTILAGLATLFLGAPILFVRFGPRMRRRSRYGQVFKQERILSEQA</sequence>
<accession>A0A6J3MC72</accession>
<dbReference type="SUPFAM" id="SSF103473">
    <property type="entry name" value="MFS general substrate transporter"/>
    <property type="match status" value="1"/>
</dbReference>
<reference evidence="8" key="2">
    <citation type="submission" date="2020-04" db="EMBL/GenBank/DDBJ databases">
        <authorList>
            <consortium name="NCBI Genome Project"/>
        </authorList>
    </citation>
    <scope>NUCLEOTIDE SEQUENCE</scope>
    <source>
        <strain evidence="8">CBS 342.82</strain>
    </source>
</reference>
<dbReference type="InterPro" id="IPR011701">
    <property type="entry name" value="MFS"/>
</dbReference>
<protein>
    <submittedName>
        <fullName evidence="8">MFS general substrate transporter</fullName>
    </submittedName>
</protein>
<dbReference type="GO" id="GO:0016020">
    <property type="term" value="C:membrane"/>
    <property type="evidence" value="ECO:0007669"/>
    <property type="project" value="UniProtKB-SubCell"/>
</dbReference>
<dbReference type="GeneID" id="54358873"/>
<keyword evidence="4 5" id="KW-0472">Membrane</keyword>
<dbReference type="GO" id="GO:0022857">
    <property type="term" value="F:transmembrane transporter activity"/>
    <property type="evidence" value="ECO:0007669"/>
    <property type="project" value="InterPro"/>
</dbReference>
<comment type="subcellular location">
    <subcellularLocation>
        <location evidence="1">Membrane</location>
        <topology evidence="1">Multi-pass membrane protein</topology>
    </subcellularLocation>
</comment>
<feature type="transmembrane region" description="Helical" evidence="5">
    <location>
        <begin position="260"/>
        <end position="279"/>
    </location>
</feature>
<gene>
    <name evidence="8" type="ORF">K489DRAFT_315224</name>
</gene>
<dbReference type="Proteomes" id="UP000504637">
    <property type="component" value="Unplaced"/>
</dbReference>
<name>A0A6J3MC72_9PEZI</name>
<keyword evidence="3 5" id="KW-1133">Transmembrane helix</keyword>
<dbReference type="AlphaFoldDB" id="A0A6J3MC72"/>